<evidence type="ECO:0000256" key="10">
    <source>
        <dbReference type="SAM" id="SignalP"/>
    </source>
</evidence>
<evidence type="ECO:0000259" key="11">
    <source>
        <dbReference type="PROSITE" id="PS50026"/>
    </source>
</evidence>
<dbReference type="SMART" id="SM00020">
    <property type="entry name" value="Tryp_SPc"/>
    <property type="match status" value="2"/>
</dbReference>
<comment type="subcellular location">
    <subcellularLocation>
        <location evidence="1">Secreted</location>
    </subcellularLocation>
</comment>
<dbReference type="InterPro" id="IPR009003">
    <property type="entry name" value="Peptidase_S1_PA"/>
</dbReference>
<evidence type="ECO:0000256" key="6">
    <source>
        <dbReference type="ARBA" id="ARBA00023157"/>
    </source>
</evidence>
<dbReference type="SMART" id="SM00181">
    <property type="entry name" value="EGF"/>
    <property type="match status" value="1"/>
</dbReference>
<evidence type="ECO:0000256" key="5">
    <source>
        <dbReference type="ARBA" id="ARBA00022837"/>
    </source>
</evidence>
<dbReference type="PROSITE" id="PS00135">
    <property type="entry name" value="TRYPSIN_SER"/>
    <property type="match status" value="2"/>
</dbReference>
<dbReference type="Pfam" id="PF14670">
    <property type="entry name" value="FXa_inhibition"/>
    <property type="match status" value="1"/>
</dbReference>
<dbReference type="Gene3D" id="2.10.25.10">
    <property type="entry name" value="Laminin"/>
    <property type="match status" value="1"/>
</dbReference>
<name>A0AAV2Q7B9_MEGNR</name>
<dbReference type="InterPro" id="IPR001254">
    <property type="entry name" value="Trypsin_dom"/>
</dbReference>
<dbReference type="PROSITE" id="PS00010">
    <property type="entry name" value="ASX_HYDROXYL"/>
    <property type="match status" value="1"/>
</dbReference>
<dbReference type="InterPro" id="IPR001881">
    <property type="entry name" value="EGF-like_Ca-bd_dom"/>
</dbReference>
<dbReference type="PROSITE" id="PS01187">
    <property type="entry name" value="EGF_CA"/>
    <property type="match status" value="1"/>
</dbReference>
<dbReference type="InterPro" id="IPR051487">
    <property type="entry name" value="Ser/Thr_Proteases_Immune/Dev"/>
</dbReference>
<proteinExistence type="inferred from homology"/>
<dbReference type="PRINTS" id="PR00722">
    <property type="entry name" value="CHYMOTRYPSIN"/>
</dbReference>
<dbReference type="PROSITE" id="PS01186">
    <property type="entry name" value="EGF_2"/>
    <property type="match status" value="1"/>
</dbReference>
<evidence type="ECO:0000256" key="9">
    <source>
        <dbReference type="RuleBase" id="RU363034"/>
    </source>
</evidence>
<dbReference type="EMBL" id="CAXKWB010003839">
    <property type="protein sequence ID" value="CAL4070620.1"/>
    <property type="molecule type" value="Genomic_DNA"/>
</dbReference>
<gene>
    <name evidence="13" type="ORF">MNOR_LOCUS8313</name>
</gene>
<dbReference type="Pfam" id="PF00089">
    <property type="entry name" value="Trypsin"/>
    <property type="match status" value="2"/>
</dbReference>
<keyword evidence="5" id="KW-0106">Calcium</keyword>
<evidence type="ECO:0000256" key="7">
    <source>
        <dbReference type="ARBA" id="ARBA00024195"/>
    </source>
</evidence>
<keyword evidence="2" id="KW-0964">Secreted</keyword>
<comment type="caution">
    <text evidence="13">The sequence shown here is derived from an EMBL/GenBank/DDBJ whole genome shotgun (WGS) entry which is preliminary data.</text>
</comment>
<evidence type="ECO:0000256" key="2">
    <source>
        <dbReference type="ARBA" id="ARBA00022525"/>
    </source>
</evidence>
<evidence type="ECO:0000259" key="12">
    <source>
        <dbReference type="PROSITE" id="PS50240"/>
    </source>
</evidence>
<accession>A0AAV2Q7B9</accession>
<keyword evidence="3 8" id="KW-0245">EGF-like domain</keyword>
<dbReference type="FunFam" id="2.10.25.10:FF:000010">
    <property type="entry name" value="Pro-epidermal growth factor"/>
    <property type="match status" value="1"/>
</dbReference>
<dbReference type="Proteomes" id="UP001497623">
    <property type="component" value="Unassembled WGS sequence"/>
</dbReference>
<keyword evidence="9" id="KW-0720">Serine protease</keyword>
<keyword evidence="9" id="KW-0378">Hydrolase</keyword>
<evidence type="ECO:0000256" key="8">
    <source>
        <dbReference type="PROSITE-ProRule" id="PRU00076"/>
    </source>
</evidence>
<dbReference type="SUPFAM" id="SSF57196">
    <property type="entry name" value="EGF/Laminin"/>
    <property type="match status" value="1"/>
</dbReference>
<organism evidence="13 14">
    <name type="scientific">Meganyctiphanes norvegica</name>
    <name type="common">Northern krill</name>
    <name type="synonym">Thysanopoda norvegica</name>
    <dbReference type="NCBI Taxonomy" id="48144"/>
    <lineage>
        <taxon>Eukaryota</taxon>
        <taxon>Metazoa</taxon>
        <taxon>Ecdysozoa</taxon>
        <taxon>Arthropoda</taxon>
        <taxon>Crustacea</taxon>
        <taxon>Multicrustacea</taxon>
        <taxon>Malacostraca</taxon>
        <taxon>Eumalacostraca</taxon>
        <taxon>Eucarida</taxon>
        <taxon>Euphausiacea</taxon>
        <taxon>Euphausiidae</taxon>
        <taxon>Meganyctiphanes</taxon>
    </lineage>
</organism>
<dbReference type="GO" id="GO:0005576">
    <property type="term" value="C:extracellular region"/>
    <property type="evidence" value="ECO:0007669"/>
    <property type="project" value="UniProtKB-SubCell"/>
</dbReference>
<dbReference type="CDD" id="cd00054">
    <property type="entry name" value="EGF_CA"/>
    <property type="match status" value="1"/>
</dbReference>
<feature type="domain" description="EGF-like" evidence="11">
    <location>
        <begin position="334"/>
        <end position="374"/>
    </location>
</feature>
<dbReference type="SUPFAM" id="SSF50494">
    <property type="entry name" value="Trypsin-like serine proteases"/>
    <property type="match status" value="2"/>
</dbReference>
<dbReference type="AlphaFoldDB" id="A0AAV2Q7B9"/>
<dbReference type="CDD" id="cd00190">
    <property type="entry name" value="Tryp_SPc"/>
    <property type="match status" value="2"/>
</dbReference>
<dbReference type="PANTHER" id="PTHR24256">
    <property type="entry name" value="TRYPTASE-RELATED"/>
    <property type="match status" value="1"/>
</dbReference>
<dbReference type="InterPro" id="IPR043504">
    <property type="entry name" value="Peptidase_S1_PA_chymotrypsin"/>
</dbReference>
<keyword evidence="6" id="KW-1015">Disulfide bond</keyword>
<reference evidence="13 14" key="1">
    <citation type="submission" date="2024-05" db="EMBL/GenBank/DDBJ databases">
        <authorList>
            <person name="Wallberg A."/>
        </authorList>
    </citation>
    <scope>NUCLEOTIDE SEQUENCE [LARGE SCALE GENOMIC DNA]</scope>
</reference>
<feature type="domain" description="Peptidase S1" evidence="12">
    <location>
        <begin position="18"/>
        <end position="293"/>
    </location>
</feature>
<feature type="domain" description="Peptidase S1" evidence="12">
    <location>
        <begin position="396"/>
        <end position="643"/>
    </location>
</feature>
<dbReference type="PROSITE" id="PS50026">
    <property type="entry name" value="EGF_3"/>
    <property type="match status" value="1"/>
</dbReference>
<dbReference type="GO" id="GO:0005509">
    <property type="term" value="F:calcium ion binding"/>
    <property type="evidence" value="ECO:0007669"/>
    <property type="project" value="InterPro"/>
</dbReference>
<dbReference type="GO" id="GO:0004252">
    <property type="term" value="F:serine-type endopeptidase activity"/>
    <property type="evidence" value="ECO:0007669"/>
    <property type="project" value="InterPro"/>
</dbReference>
<dbReference type="GO" id="GO:0006508">
    <property type="term" value="P:proteolysis"/>
    <property type="evidence" value="ECO:0007669"/>
    <property type="project" value="UniProtKB-KW"/>
</dbReference>
<keyword evidence="4" id="KW-0677">Repeat</keyword>
<dbReference type="Gene3D" id="2.40.10.10">
    <property type="entry name" value="Trypsin-like serine proteases"/>
    <property type="match status" value="2"/>
</dbReference>
<dbReference type="InterPro" id="IPR000152">
    <property type="entry name" value="EGF-type_Asp/Asn_hydroxyl_site"/>
</dbReference>
<evidence type="ECO:0000256" key="3">
    <source>
        <dbReference type="ARBA" id="ARBA00022536"/>
    </source>
</evidence>
<dbReference type="InterPro" id="IPR000742">
    <property type="entry name" value="EGF"/>
</dbReference>
<feature type="signal peptide" evidence="10">
    <location>
        <begin position="1"/>
        <end position="21"/>
    </location>
</feature>
<dbReference type="InterPro" id="IPR018097">
    <property type="entry name" value="EGF_Ca-bd_CS"/>
</dbReference>
<comment type="similarity">
    <text evidence="7">Belongs to the peptidase S1 family. CLIP subfamily.</text>
</comment>
<evidence type="ECO:0000256" key="1">
    <source>
        <dbReference type="ARBA" id="ARBA00004613"/>
    </source>
</evidence>
<dbReference type="FunFam" id="2.40.10.10:FF:000068">
    <property type="entry name" value="transmembrane protease serine 2"/>
    <property type="match status" value="1"/>
</dbReference>
<dbReference type="InterPro" id="IPR033116">
    <property type="entry name" value="TRYPSIN_SER"/>
</dbReference>
<dbReference type="SMART" id="SM00179">
    <property type="entry name" value="EGF_CA"/>
    <property type="match status" value="1"/>
</dbReference>
<protein>
    <submittedName>
        <fullName evidence="13">Uncharacterized protein</fullName>
    </submittedName>
</protein>
<dbReference type="InterPro" id="IPR018114">
    <property type="entry name" value="TRYPSIN_HIS"/>
</dbReference>
<sequence length="646" mass="71016">MMSLAVVVATLVLGIFDIISAQQSNSACGSYAAVSQLPTVDSFGRISKLMEIGGMAALHSSATDLSSRTHKCGAVLFSDRYLLTAAHCMTGNEKLISITMGKDDLNDNPIPGPNTYGINKVYIHPSYGSGSVEYNDIAILETDRKVQFNKKIWPFCLPESNQVFNDYSLLNIAGWGKTEQSTKPSVIQETYVHLISKPRCESSWREHASADYDIITRSTYPQGLTKEILCAGRDGVDACEGDSGGPMSYQNSNGQVILVGIIAKRNGCPDYPVTPGFYANVANYIDWIYTTTGLPAGHTPRQPGDDPSLCDHIAASQCSISDVAKLCKKKCNVDIDECQQNNGDCDHNCHNIQGSYHCSCRDGFKLNLDGKTCQVLKLEVVLPSEEECEAPTSFNIIGGQATMPGEWPWLAAIGQKISEQRFNSICGGTLITKQHVMSAAHCFASPFRVIVRLGEYNVNRMDQYKPQDFDIVDQRMGDYNRNPQDQNDIVILKLDRSLDSFTDTIKVACLPHNLHNDKFVGEELIVVGWGRTNFRSAASVSPVPLKGIVPVVPIQTCKEKYKRVTNPNDQRIIDDKQLCAGTGVIDSCKGDSGGPIHYIDKKTGKFYVVGVVSYGPIRCGESSLPGVYTRIGYYLDWIKESIRQMN</sequence>
<evidence type="ECO:0000313" key="14">
    <source>
        <dbReference type="Proteomes" id="UP001497623"/>
    </source>
</evidence>
<evidence type="ECO:0000313" key="13">
    <source>
        <dbReference type="EMBL" id="CAL4070620.1"/>
    </source>
</evidence>
<comment type="caution">
    <text evidence="8">Lacks conserved residue(s) required for the propagation of feature annotation.</text>
</comment>
<feature type="chain" id="PRO_5043517073" evidence="10">
    <location>
        <begin position="22"/>
        <end position="646"/>
    </location>
</feature>
<keyword evidence="10" id="KW-0732">Signal</keyword>
<dbReference type="PROSITE" id="PS50240">
    <property type="entry name" value="TRYPSIN_DOM"/>
    <property type="match status" value="2"/>
</dbReference>
<evidence type="ECO:0000256" key="4">
    <source>
        <dbReference type="ARBA" id="ARBA00022737"/>
    </source>
</evidence>
<keyword evidence="9" id="KW-0645">Protease</keyword>
<keyword evidence="14" id="KW-1185">Reference proteome</keyword>
<dbReference type="InterPro" id="IPR001314">
    <property type="entry name" value="Peptidase_S1A"/>
</dbReference>
<dbReference type="PROSITE" id="PS00134">
    <property type="entry name" value="TRYPSIN_HIS"/>
    <property type="match status" value="2"/>
</dbReference>